<feature type="compositionally biased region" description="Basic and acidic residues" evidence="5">
    <location>
        <begin position="446"/>
        <end position="455"/>
    </location>
</feature>
<dbReference type="CDD" id="cd05834">
    <property type="entry name" value="PWWP_HRP"/>
    <property type="match status" value="1"/>
</dbReference>
<feature type="compositionally biased region" description="Polar residues" evidence="5">
    <location>
        <begin position="160"/>
        <end position="176"/>
    </location>
</feature>
<dbReference type="STRING" id="30069.A0A182XZY6"/>
<reference evidence="6" key="2">
    <citation type="submission" date="2020-05" db="UniProtKB">
        <authorList>
            <consortium name="EnsemblMetazoa"/>
        </authorList>
    </citation>
    <scope>IDENTIFICATION</scope>
    <source>
        <strain evidence="6">Indian</strain>
    </source>
</reference>
<evidence type="ECO:0000256" key="5">
    <source>
        <dbReference type="SAM" id="MobiDB-lite"/>
    </source>
</evidence>
<organism evidence="6 7">
    <name type="scientific">Anopheles stephensi</name>
    <name type="common">Indo-Pakistan malaria mosquito</name>
    <dbReference type="NCBI Taxonomy" id="30069"/>
    <lineage>
        <taxon>Eukaryota</taxon>
        <taxon>Metazoa</taxon>
        <taxon>Ecdysozoa</taxon>
        <taxon>Arthropoda</taxon>
        <taxon>Hexapoda</taxon>
        <taxon>Insecta</taxon>
        <taxon>Pterygota</taxon>
        <taxon>Neoptera</taxon>
        <taxon>Endopterygota</taxon>
        <taxon>Diptera</taxon>
        <taxon>Nematocera</taxon>
        <taxon>Culicoidea</taxon>
        <taxon>Culicidae</taxon>
        <taxon>Anophelinae</taxon>
        <taxon>Anopheles</taxon>
    </lineage>
</organism>
<dbReference type="RefSeq" id="XP_035916019.1">
    <property type="nucleotide sequence ID" value="XM_036060126.1"/>
</dbReference>
<dbReference type="InterPro" id="IPR021567">
    <property type="entry name" value="LEDGF_IBD"/>
</dbReference>
<keyword evidence="4" id="KW-0539">Nucleus</keyword>
<feature type="compositionally biased region" description="Low complexity" evidence="5">
    <location>
        <begin position="401"/>
        <end position="411"/>
    </location>
</feature>
<dbReference type="InterPro" id="IPR000313">
    <property type="entry name" value="PWWP_dom"/>
</dbReference>
<evidence type="ECO:0000313" key="7">
    <source>
        <dbReference type="Proteomes" id="UP000076408"/>
    </source>
</evidence>
<feature type="compositionally biased region" description="Acidic residues" evidence="5">
    <location>
        <begin position="426"/>
        <end position="439"/>
    </location>
</feature>
<dbReference type="PANTHER" id="PTHR12550:SF70">
    <property type="entry name" value="JIL-1 ANCHORING AND STABILIZING PROTEIN, ISOFORM A"/>
    <property type="match status" value="1"/>
</dbReference>
<dbReference type="AlphaFoldDB" id="A0A182XZY6"/>
<sequence>MVASKKSFEVGDLVFAKVKGYPSWPAKVTSVEKAKYRVYFYGTGETGKVKPEDLFPYEASKEKFAAEKFMKRKGFREAMIQIESAISGDDPSPATFNESHVSANSTAYNIGKVKLEKYEDENATTQQPAAVVAQTKANAKGSSATKKAVAATPALTPATNNGSQKKVLEAQSSPQDNAGGVTDTKEIVSQRGRKIKQKRFLDADEEEEGGSVAAGSPPKKKPAKAKPAMAATTPAATKKLDPFEKIADERLFVLKLERQLVELNLEIKSSVKLNGADPERCVKLMEQYENLSVTSTILKKNPNCVETMKRLRKYVGNAKAWKLDDKQKLKFDFQAQQIRQKAEQIYARFKDILGMSDSEKPFWDWFVQEVTKFEQATQHLSQEELYLLVDEKELETANKQNSNTDTTNDATSAKDDQSTKAANDMAPEEAEGGGDEGFELEGTTPEEEHTTHLDE</sequence>
<dbReference type="Proteomes" id="UP000076408">
    <property type="component" value="Unassembled WGS sequence"/>
</dbReference>
<dbReference type="InterPro" id="IPR035441">
    <property type="entry name" value="TFIIS/LEDGF_dom_sf"/>
</dbReference>
<dbReference type="InterPro" id="IPR036218">
    <property type="entry name" value="HIVI-bd_sf"/>
</dbReference>
<evidence type="ECO:0000256" key="3">
    <source>
        <dbReference type="ARBA" id="ARBA00023054"/>
    </source>
</evidence>
<name>A0A182XZY6_ANOST</name>
<dbReference type="SUPFAM" id="SSF140576">
    <property type="entry name" value="HIV integrase-binding domain"/>
    <property type="match status" value="1"/>
</dbReference>
<dbReference type="Gene3D" id="2.30.30.140">
    <property type="match status" value="1"/>
</dbReference>
<feature type="compositionally biased region" description="Low complexity" evidence="5">
    <location>
        <begin position="144"/>
        <end position="159"/>
    </location>
</feature>
<feature type="region of interest" description="Disordered" evidence="5">
    <location>
        <begin position="139"/>
        <end position="233"/>
    </location>
</feature>
<feature type="region of interest" description="Disordered" evidence="5">
    <location>
        <begin position="397"/>
        <end position="455"/>
    </location>
</feature>
<evidence type="ECO:0000256" key="4">
    <source>
        <dbReference type="ARBA" id="ARBA00023242"/>
    </source>
</evidence>
<evidence type="ECO:0000256" key="2">
    <source>
        <dbReference type="ARBA" id="ARBA00005309"/>
    </source>
</evidence>
<dbReference type="VEuPathDB" id="VectorBase:ASTE006310"/>
<dbReference type="GeneID" id="118513845"/>
<dbReference type="GO" id="GO:0005634">
    <property type="term" value="C:nucleus"/>
    <property type="evidence" value="ECO:0007669"/>
    <property type="project" value="UniProtKB-SubCell"/>
</dbReference>
<comment type="similarity">
    <text evidence="2">Belongs to the HDGF family.</text>
</comment>
<evidence type="ECO:0000313" key="6">
    <source>
        <dbReference type="EnsemblMetazoa" id="ASTEI01772-PA"/>
    </source>
</evidence>
<dbReference type="VEuPathDB" id="VectorBase:ASTEI20_033320"/>
<dbReference type="SUPFAM" id="SSF63748">
    <property type="entry name" value="Tudor/PWWP/MBT"/>
    <property type="match status" value="1"/>
</dbReference>
<protein>
    <submittedName>
        <fullName evidence="6">PWWP domain-containing protein</fullName>
    </submittedName>
</protein>
<dbReference type="VEuPathDB" id="VectorBase:ASTEI01772"/>
<proteinExistence type="inferred from homology"/>
<keyword evidence="3" id="KW-0175">Coiled coil</keyword>
<accession>A0A182XZY6</accession>
<dbReference type="Gene3D" id="1.20.930.10">
    <property type="entry name" value="Conserved domain common to transcription factors TFIIS, elongin A, CRSP70"/>
    <property type="match status" value="1"/>
</dbReference>
<dbReference type="EnsemblMetazoa" id="ASTEI01772-RA">
    <property type="protein sequence ID" value="ASTEI01772-PA"/>
    <property type="gene ID" value="ASTEI01772"/>
</dbReference>
<dbReference type="PANTHER" id="PTHR12550">
    <property type="entry name" value="HEPATOMA-DERIVED GROWTH FACTOR-RELATED"/>
    <property type="match status" value="1"/>
</dbReference>
<dbReference type="OMA" id="EAMIQIE"/>
<evidence type="ECO:0000256" key="1">
    <source>
        <dbReference type="ARBA" id="ARBA00004123"/>
    </source>
</evidence>
<reference evidence="7" key="1">
    <citation type="journal article" date="2014" name="Genome Biol.">
        <title>Genome analysis of a major urban malaria vector mosquito, Anopheles stephensi.</title>
        <authorList>
            <person name="Jiang X."/>
            <person name="Peery A."/>
            <person name="Hall A.B."/>
            <person name="Sharma A."/>
            <person name="Chen X.G."/>
            <person name="Waterhouse R.M."/>
            <person name="Komissarov A."/>
            <person name="Riehle M.M."/>
            <person name="Shouche Y."/>
            <person name="Sharakhova M.V."/>
            <person name="Lawson D."/>
            <person name="Pakpour N."/>
            <person name="Arensburger P."/>
            <person name="Davidson V.L."/>
            <person name="Eiglmeier K."/>
            <person name="Emrich S."/>
            <person name="George P."/>
            <person name="Kennedy R.C."/>
            <person name="Mane S.P."/>
            <person name="Maslen G."/>
            <person name="Oringanje C."/>
            <person name="Qi Y."/>
            <person name="Settlage R."/>
            <person name="Tojo M."/>
            <person name="Tubio J.M."/>
            <person name="Unger M.F."/>
            <person name="Wang B."/>
            <person name="Vernick K.D."/>
            <person name="Ribeiro J.M."/>
            <person name="James A.A."/>
            <person name="Michel K."/>
            <person name="Riehle M.A."/>
            <person name="Luckhart S."/>
            <person name="Sharakhov I.V."/>
            <person name="Tu Z."/>
        </authorList>
    </citation>
    <scope>NUCLEOTIDE SEQUENCE [LARGE SCALE GENOMIC DNA]</scope>
    <source>
        <strain evidence="7">Indian</strain>
    </source>
</reference>
<dbReference type="Pfam" id="PF00855">
    <property type="entry name" value="PWWP"/>
    <property type="match status" value="1"/>
</dbReference>
<dbReference type="Pfam" id="PF11467">
    <property type="entry name" value="LEDGF"/>
    <property type="match status" value="1"/>
</dbReference>
<keyword evidence="7" id="KW-1185">Reference proteome</keyword>
<dbReference type="SMART" id="SM00293">
    <property type="entry name" value="PWWP"/>
    <property type="match status" value="1"/>
</dbReference>
<comment type="subcellular location">
    <subcellularLocation>
        <location evidence="1">Nucleus</location>
    </subcellularLocation>
</comment>
<dbReference type="PROSITE" id="PS50812">
    <property type="entry name" value="PWWP"/>
    <property type="match status" value="1"/>
</dbReference>